<dbReference type="Pfam" id="PF09260">
    <property type="entry name" value="A_amylase_dom_C"/>
    <property type="match status" value="1"/>
</dbReference>
<dbReference type="EC" id="3.2.1.1" evidence="4"/>
<evidence type="ECO:0000256" key="7">
    <source>
        <dbReference type="ARBA" id="ARBA00022801"/>
    </source>
</evidence>
<dbReference type="GO" id="GO:0005509">
    <property type="term" value="F:calcium ion binding"/>
    <property type="evidence" value="ECO:0007669"/>
    <property type="project" value="InterPro"/>
</dbReference>
<dbReference type="InterPro" id="IPR034836">
    <property type="entry name" value="CBM20_glucoamylase"/>
</dbReference>
<comment type="similarity">
    <text evidence="3">Belongs to the glycosyl hydrolase 13 family.</text>
</comment>
<evidence type="ECO:0000256" key="2">
    <source>
        <dbReference type="ARBA" id="ARBA00001913"/>
    </source>
</evidence>
<dbReference type="FunFam" id="2.60.40.10:FF:000552">
    <property type="entry name" value="Related to glucoamylase"/>
    <property type="match status" value="1"/>
</dbReference>
<dbReference type="InterPro" id="IPR017853">
    <property type="entry name" value="GH"/>
</dbReference>
<dbReference type="InterPro" id="IPR013784">
    <property type="entry name" value="Carb-bd-like_fold"/>
</dbReference>
<evidence type="ECO:0000256" key="6">
    <source>
        <dbReference type="ARBA" id="ARBA00022729"/>
    </source>
</evidence>
<feature type="domain" description="CBM20" evidence="15">
    <location>
        <begin position="551"/>
        <end position="654"/>
    </location>
</feature>
<evidence type="ECO:0000256" key="10">
    <source>
        <dbReference type="ARBA" id="ARBA00023180"/>
    </source>
</evidence>
<dbReference type="PANTHER" id="PTHR10357:SF215">
    <property type="entry name" value="ALPHA-AMYLASE 1"/>
    <property type="match status" value="1"/>
</dbReference>
<evidence type="ECO:0000256" key="1">
    <source>
        <dbReference type="ARBA" id="ARBA00000548"/>
    </source>
</evidence>
<evidence type="ECO:0000256" key="11">
    <source>
        <dbReference type="ARBA" id="ARBA00023277"/>
    </source>
</evidence>
<dbReference type="SUPFAM" id="SSF51011">
    <property type="entry name" value="Glycosyl hydrolase domain"/>
    <property type="match status" value="1"/>
</dbReference>
<comment type="caution">
    <text evidence="16">The sequence shown here is derived from an EMBL/GenBank/DDBJ whole genome shotgun (WGS) entry which is preliminary data.</text>
</comment>
<keyword evidence="9" id="KW-1015">Disulfide bond</keyword>
<feature type="region of interest" description="Disordered" evidence="14">
    <location>
        <begin position="524"/>
        <end position="550"/>
    </location>
</feature>
<dbReference type="SUPFAM" id="SSF51445">
    <property type="entry name" value="(Trans)glycosidases"/>
    <property type="match status" value="1"/>
</dbReference>
<proteinExistence type="inferred from homology"/>
<evidence type="ECO:0000259" key="15">
    <source>
        <dbReference type="PROSITE" id="PS51166"/>
    </source>
</evidence>
<keyword evidence="12" id="KW-0326">Glycosidase</keyword>
<accession>A0AAE0J5L0</accession>
<evidence type="ECO:0000256" key="5">
    <source>
        <dbReference type="ARBA" id="ARBA00022723"/>
    </source>
</evidence>
<evidence type="ECO:0000313" key="17">
    <source>
        <dbReference type="Proteomes" id="UP001286456"/>
    </source>
</evidence>
<dbReference type="GO" id="GO:0000272">
    <property type="term" value="P:polysaccharide catabolic process"/>
    <property type="evidence" value="ECO:0007669"/>
    <property type="project" value="UniProtKB-KW"/>
</dbReference>
<dbReference type="Gene3D" id="3.20.20.80">
    <property type="entry name" value="Glycosidases"/>
    <property type="match status" value="1"/>
</dbReference>
<reference evidence="16" key="1">
    <citation type="journal article" date="2023" name="Mol. Phylogenet. Evol.">
        <title>Genome-scale phylogeny and comparative genomics of the fungal order Sordariales.</title>
        <authorList>
            <person name="Hensen N."/>
            <person name="Bonometti L."/>
            <person name="Westerberg I."/>
            <person name="Brannstrom I.O."/>
            <person name="Guillou S."/>
            <person name="Cros-Aarteil S."/>
            <person name="Calhoun S."/>
            <person name="Haridas S."/>
            <person name="Kuo A."/>
            <person name="Mondo S."/>
            <person name="Pangilinan J."/>
            <person name="Riley R."/>
            <person name="LaButti K."/>
            <person name="Andreopoulos B."/>
            <person name="Lipzen A."/>
            <person name="Chen C."/>
            <person name="Yan M."/>
            <person name="Daum C."/>
            <person name="Ng V."/>
            <person name="Clum A."/>
            <person name="Steindorff A."/>
            <person name="Ohm R.A."/>
            <person name="Martin F."/>
            <person name="Silar P."/>
            <person name="Natvig D.O."/>
            <person name="Lalanne C."/>
            <person name="Gautier V."/>
            <person name="Ament-Velasquez S.L."/>
            <person name="Kruys A."/>
            <person name="Hutchinson M.I."/>
            <person name="Powell A.J."/>
            <person name="Barry K."/>
            <person name="Miller A.N."/>
            <person name="Grigoriev I.V."/>
            <person name="Debuchy R."/>
            <person name="Gladieux P."/>
            <person name="Hiltunen Thoren M."/>
            <person name="Johannesson H."/>
        </authorList>
    </citation>
    <scope>NUCLEOTIDE SEQUENCE</scope>
    <source>
        <strain evidence="16">SMH4131-1</strain>
    </source>
</reference>
<dbReference type="FunFam" id="3.20.20.80:FF:000120">
    <property type="entry name" value="Alpha-amylase A"/>
    <property type="match status" value="1"/>
</dbReference>
<dbReference type="GO" id="GO:0004556">
    <property type="term" value="F:alpha-amylase activity"/>
    <property type="evidence" value="ECO:0007669"/>
    <property type="project" value="UniProtKB-EC"/>
</dbReference>
<keyword evidence="17" id="KW-1185">Reference proteome</keyword>
<dbReference type="Gene3D" id="2.60.40.1180">
    <property type="entry name" value="Golgi alpha-mannosidase II"/>
    <property type="match status" value="1"/>
</dbReference>
<dbReference type="SUPFAM" id="SSF49452">
    <property type="entry name" value="Starch-binding domain-like"/>
    <property type="match status" value="1"/>
</dbReference>
<evidence type="ECO:0000256" key="13">
    <source>
        <dbReference type="ARBA" id="ARBA00023326"/>
    </source>
</evidence>
<dbReference type="Gene3D" id="2.60.40.10">
    <property type="entry name" value="Immunoglobulins"/>
    <property type="match status" value="1"/>
</dbReference>
<dbReference type="Pfam" id="PF00128">
    <property type="entry name" value="Alpha-amylase"/>
    <property type="match status" value="1"/>
</dbReference>
<comment type="catalytic activity">
    <reaction evidence="1">
        <text>Endohydrolysis of (1-&gt;4)-alpha-D-glucosidic linkages in polysaccharides containing three or more (1-&gt;4)-alpha-linked D-glucose units.</text>
        <dbReference type="EC" id="3.2.1.1"/>
    </reaction>
</comment>
<keyword evidence="13" id="KW-0624">Polysaccharide degradation</keyword>
<dbReference type="CDD" id="cd11319">
    <property type="entry name" value="AmyAc_euk_AmyA"/>
    <property type="match status" value="1"/>
</dbReference>
<keyword evidence="11" id="KW-0119">Carbohydrate metabolism</keyword>
<gene>
    <name evidence="16" type="ORF">B0T19DRAFT_438032</name>
</gene>
<dbReference type="Pfam" id="PF00686">
    <property type="entry name" value="CBM_20"/>
    <property type="match status" value="1"/>
</dbReference>
<dbReference type="CDD" id="cd05811">
    <property type="entry name" value="CBM20_glucoamylase"/>
    <property type="match status" value="1"/>
</dbReference>
<protein>
    <recommendedName>
        <fullName evidence="4">alpha-amylase</fullName>
        <ecNumber evidence="4">3.2.1.1</ecNumber>
    </recommendedName>
</protein>
<evidence type="ECO:0000256" key="8">
    <source>
        <dbReference type="ARBA" id="ARBA00022837"/>
    </source>
</evidence>
<dbReference type="AlphaFoldDB" id="A0AAE0J5L0"/>
<keyword evidence="8" id="KW-0106">Calcium</keyword>
<dbReference type="InterPro" id="IPR015340">
    <property type="entry name" value="A_amylase_C_dom"/>
</dbReference>
<dbReference type="InterPro" id="IPR006047">
    <property type="entry name" value="GH13_cat_dom"/>
</dbReference>
<sequence length="654" mass="69938">MHVFNKQRLVLLTAAAAVLSDLTGVMALTAAEWRKQSIYHALTDRFARTDLSTTASCVTSQQVYCGGTWQGMISKLDYIQGMGFTAVWISPIVKQMDGNTQDGSSYHGYWAQDIWSLNSAFGTSSDLLALSAALHARGMYLMVDVVTNHMAYKGCRSCVDYSLFNPFSSSSYYHSPCTIDYTNQTSIEVCWQGSDTVSLPDLRTENANVRAVWNNWISTMVSTYSIDGIRIDSAKHVETSFWSGFEAAAGVYSMGEVYSGDPAYLTPYQNYLDGVEDYASYYWITRAFQSTSGSISSLVSGMNTLKSTARDLSLYGSFLENHDQARFASLTSDMALTKNAIAFAMLKDGIPLVYQGQEQHYSGGATPNNREAVWLSGYSTTAELYTFITKLNQIRARAIAQDSGYLTYNANPVYSDSHTIAVRKGSTGYQVVGVYTNIGASSSASVTLSSSATSFSANQPLIDIVSCTAFTTDSSGAVTVTLSAGLPRVLYPTARLYGSAICPALTGSASSTTLMTSTLSSTSASASTSTSASTSASSKTSSTTSTASSASCSATSVPITFNELATTSYGDTVKLTGNTTTLGSWTAANALPLSASLYTTSNPLWYVTVSLAPGAVVQYKFVKVSSSGTVTWESDPNRVYTVPCASATVSSTWR</sequence>
<dbReference type="Proteomes" id="UP001286456">
    <property type="component" value="Unassembled WGS sequence"/>
</dbReference>
<keyword evidence="10" id="KW-0325">Glycoprotein</keyword>
<dbReference type="PANTHER" id="PTHR10357">
    <property type="entry name" value="ALPHA-AMYLASE FAMILY MEMBER"/>
    <property type="match status" value="1"/>
</dbReference>
<evidence type="ECO:0000256" key="3">
    <source>
        <dbReference type="ARBA" id="ARBA00008061"/>
    </source>
</evidence>
<name>A0AAE0J5L0_9PEZI</name>
<dbReference type="SMART" id="SM01065">
    <property type="entry name" value="CBM_2"/>
    <property type="match status" value="1"/>
</dbReference>
<dbReference type="InterPro" id="IPR013783">
    <property type="entry name" value="Ig-like_fold"/>
</dbReference>
<organism evidence="16 17">
    <name type="scientific">Cercophora scortea</name>
    <dbReference type="NCBI Taxonomy" id="314031"/>
    <lineage>
        <taxon>Eukaryota</taxon>
        <taxon>Fungi</taxon>
        <taxon>Dikarya</taxon>
        <taxon>Ascomycota</taxon>
        <taxon>Pezizomycotina</taxon>
        <taxon>Sordariomycetes</taxon>
        <taxon>Sordariomycetidae</taxon>
        <taxon>Sordariales</taxon>
        <taxon>Lasiosphaeriaceae</taxon>
        <taxon>Cercophora</taxon>
    </lineage>
</organism>
<keyword evidence="7 16" id="KW-0378">Hydrolase</keyword>
<reference evidence="16" key="2">
    <citation type="submission" date="2023-06" db="EMBL/GenBank/DDBJ databases">
        <authorList>
            <consortium name="Lawrence Berkeley National Laboratory"/>
            <person name="Haridas S."/>
            <person name="Hensen N."/>
            <person name="Bonometti L."/>
            <person name="Westerberg I."/>
            <person name="Brannstrom I.O."/>
            <person name="Guillou S."/>
            <person name="Cros-Aarteil S."/>
            <person name="Calhoun S."/>
            <person name="Kuo A."/>
            <person name="Mondo S."/>
            <person name="Pangilinan J."/>
            <person name="Riley R."/>
            <person name="Labutti K."/>
            <person name="Andreopoulos B."/>
            <person name="Lipzen A."/>
            <person name="Chen C."/>
            <person name="Yanf M."/>
            <person name="Daum C."/>
            <person name="Ng V."/>
            <person name="Clum A."/>
            <person name="Steindorff A."/>
            <person name="Ohm R."/>
            <person name="Martin F."/>
            <person name="Silar P."/>
            <person name="Natvig D."/>
            <person name="Lalanne C."/>
            <person name="Gautier V."/>
            <person name="Ament-Velasquez S.L."/>
            <person name="Kruys A."/>
            <person name="Hutchinson M.I."/>
            <person name="Powell A.J."/>
            <person name="Barry K."/>
            <person name="Miller A.N."/>
            <person name="Grigoriev I.V."/>
            <person name="Debuchy R."/>
            <person name="Gladieux P."/>
            <person name="Thoren M.H."/>
            <person name="Johannesson H."/>
        </authorList>
    </citation>
    <scope>NUCLEOTIDE SEQUENCE</scope>
    <source>
        <strain evidence="16">SMH4131-1</strain>
    </source>
</reference>
<dbReference type="InterPro" id="IPR013780">
    <property type="entry name" value="Glyco_hydro_b"/>
</dbReference>
<evidence type="ECO:0000256" key="14">
    <source>
        <dbReference type="SAM" id="MobiDB-lite"/>
    </source>
</evidence>
<dbReference type="EMBL" id="JAUEPO010000001">
    <property type="protein sequence ID" value="KAK3337361.1"/>
    <property type="molecule type" value="Genomic_DNA"/>
</dbReference>
<evidence type="ECO:0000256" key="9">
    <source>
        <dbReference type="ARBA" id="ARBA00023157"/>
    </source>
</evidence>
<evidence type="ECO:0000256" key="12">
    <source>
        <dbReference type="ARBA" id="ARBA00023295"/>
    </source>
</evidence>
<comment type="cofactor">
    <cofactor evidence="2">
        <name>Ca(2+)</name>
        <dbReference type="ChEBI" id="CHEBI:29108"/>
    </cofactor>
</comment>
<dbReference type="PROSITE" id="PS51166">
    <property type="entry name" value="CBM20"/>
    <property type="match status" value="1"/>
</dbReference>
<dbReference type="GO" id="GO:2001070">
    <property type="term" value="F:starch binding"/>
    <property type="evidence" value="ECO:0007669"/>
    <property type="project" value="InterPro"/>
</dbReference>
<dbReference type="SMART" id="SM00642">
    <property type="entry name" value="Aamy"/>
    <property type="match status" value="1"/>
</dbReference>
<evidence type="ECO:0000256" key="4">
    <source>
        <dbReference type="ARBA" id="ARBA00012595"/>
    </source>
</evidence>
<keyword evidence="5" id="KW-0479">Metal-binding</keyword>
<dbReference type="InterPro" id="IPR002044">
    <property type="entry name" value="CBM20"/>
</dbReference>
<evidence type="ECO:0000313" key="16">
    <source>
        <dbReference type="EMBL" id="KAK3337361.1"/>
    </source>
</evidence>
<keyword evidence="6" id="KW-0732">Signal</keyword>